<reference evidence="1" key="1">
    <citation type="submission" date="2015-06" db="EMBL/GenBank/DDBJ databases">
        <authorList>
            <person name="Joergensen T."/>
        </authorList>
    </citation>
    <scope>NUCLEOTIDE SEQUENCE</scope>
    <source>
        <strain evidence="1">RGFK1300</strain>
    </source>
</reference>
<dbReference type="EMBL" id="LN853869">
    <property type="protein sequence ID" value="CRY96841.1"/>
    <property type="molecule type" value="Genomic_DNA"/>
</dbReference>
<dbReference type="AlphaFoldDB" id="A0A0H5Q493"/>
<organism evidence="1">
    <name type="scientific">uncultured prokaryote</name>
    <dbReference type="NCBI Taxonomy" id="198431"/>
    <lineage>
        <taxon>unclassified sequences</taxon>
        <taxon>environmental samples</taxon>
    </lineage>
</organism>
<evidence type="ECO:0000313" key="1">
    <source>
        <dbReference type="EMBL" id="CRY96841.1"/>
    </source>
</evidence>
<protein>
    <submittedName>
        <fullName evidence="1">Uncharacterized protein</fullName>
    </submittedName>
</protein>
<reference evidence="1" key="2">
    <citation type="submission" date="2015-07" db="EMBL/GenBank/DDBJ databases">
        <title>Plasmids, circular viruses and viroids from rat gut.</title>
        <authorList>
            <person name="Jorgensen T.J."/>
            <person name="Hansen M.A."/>
            <person name="Xu Z."/>
            <person name="Tabak M.A."/>
            <person name="Sorensen S.J."/>
            <person name="Hansen L.H."/>
        </authorList>
    </citation>
    <scope>NUCLEOTIDE SEQUENCE</scope>
    <source>
        <strain evidence="1">RGFK1300</strain>
    </source>
</reference>
<sequence length="196" mass="20928">MATIPDGYCEVQIGITNQINSHVSSVSLAFFCDPTAEGIGNLRGVLADALPDVAQDMSTLYSMVDLRMTFPDGLGGTGSVTVALPDPIDGSGSSDVMDVRSAMVINKRTVLLGRHGRGRLYLPGVDEENVAVQGTFDPAFRTTVNNHWGSFLTKLLTPDDPLTTQPPYLLHSDATEPTPIVAFDVSPLVARIKARV</sequence>
<proteinExistence type="predicted"/>
<accession>A0A0H5Q493</accession>
<name>A0A0H5Q493_9ZZZZ</name>